<dbReference type="PROSITE" id="PS51257">
    <property type="entry name" value="PROKAR_LIPOPROTEIN"/>
    <property type="match status" value="1"/>
</dbReference>
<reference evidence="3" key="1">
    <citation type="submission" date="2018-05" db="EMBL/GenBank/DDBJ databases">
        <authorList>
            <person name="Li Y."/>
        </authorList>
    </citation>
    <scope>NUCLEOTIDE SEQUENCE [LARGE SCALE GENOMIC DNA]</scope>
    <source>
        <strain evidence="3">3d-2-2</strain>
    </source>
</reference>
<proteinExistence type="predicted"/>
<keyword evidence="3" id="KW-1185">Reference proteome</keyword>
<dbReference type="AlphaFoldDB" id="A0A2V1JYH0"/>
<sequence>MKTSLKTLCAIALVAALGGCASLGGTSASTTAAADKELTGSLAEGLRLARMLRDNGRMEGAAGIYARLDQRGELKGALLLEYATVAATVSSPRQALALFGRARQEMGGDPMALPPATGVALCNGLGRARLALGQTDAALGDFDCALKLDAVNTVALNGKAVILDAQGEHEQAQVLWRQAQEIDPADFTLLNNLALSYLSQGKTDETIRLLRQLDMPRNMPTLTLNLALAYLLENQPEQADQALRQLVSERQAEQLQAQLMRYSTRIREGEPVAAELLVASRQMLALQDQDE</sequence>
<keyword evidence="1" id="KW-0732">Signal</keyword>
<organism evidence="2 3">
    <name type="scientific">Corticimicrobacter populi</name>
    <dbReference type="NCBI Taxonomy" id="2175229"/>
    <lineage>
        <taxon>Bacteria</taxon>
        <taxon>Pseudomonadati</taxon>
        <taxon>Pseudomonadota</taxon>
        <taxon>Betaproteobacteria</taxon>
        <taxon>Burkholderiales</taxon>
        <taxon>Alcaligenaceae</taxon>
        <taxon>Corticimicrobacter</taxon>
    </lineage>
</organism>
<dbReference type="SMART" id="SM00028">
    <property type="entry name" value="TPR"/>
    <property type="match status" value="4"/>
</dbReference>
<dbReference type="Gene3D" id="1.25.40.10">
    <property type="entry name" value="Tetratricopeptide repeat domain"/>
    <property type="match status" value="1"/>
</dbReference>
<dbReference type="Proteomes" id="UP000245212">
    <property type="component" value="Unassembled WGS sequence"/>
</dbReference>
<dbReference type="EMBL" id="QETA01000007">
    <property type="protein sequence ID" value="PWF21462.1"/>
    <property type="molecule type" value="Genomic_DNA"/>
</dbReference>
<dbReference type="RefSeq" id="WP_109062806.1">
    <property type="nucleotide sequence ID" value="NZ_QETA01000007.1"/>
</dbReference>
<dbReference type="Pfam" id="PF13174">
    <property type="entry name" value="TPR_6"/>
    <property type="match status" value="1"/>
</dbReference>
<accession>A0A2V1JYH0</accession>
<gene>
    <name evidence="2" type="ORF">DD235_14410</name>
</gene>
<feature type="signal peptide" evidence="1">
    <location>
        <begin position="1"/>
        <end position="21"/>
    </location>
</feature>
<comment type="caution">
    <text evidence="2">The sequence shown here is derived from an EMBL/GenBank/DDBJ whole genome shotgun (WGS) entry which is preliminary data.</text>
</comment>
<dbReference type="SUPFAM" id="SSF48452">
    <property type="entry name" value="TPR-like"/>
    <property type="match status" value="1"/>
</dbReference>
<evidence type="ECO:0000313" key="3">
    <source>
        <dbReference type="Proteomes" id="UP000245212"/>
    </source>
</evidence>
<dbReference type="InterPro" id="IPR011990">
    <property type="entry name" value="TPR-like_helical_dom_sf"/>
</dbReference>
<evidence type="ECO:0000313" key="2">
    <source>
        <dbReference type="EMBL" id="PWF21462.1"/>
    </source>
</evidence>
<name>A0A2V1JYH0_9BURK</name>
<protein>
    <submittedName>
        <fullName evidence="2">Uncharacterized protein</fullName>
    </submittedName>
</protein>
<evidence type="ECO:0000256" key="1">
    <source>
        <dbReference type="SAM" id="SignalP"/>
    </source>
</evidence>
<dbReference type="InterPro" id="IPR019734">
    <property type="entry name" value="TPR_rpt"/>
</dbReference>
<feature type="chain" id="PRO_5016128890" evidence="1">
    <location>
        <begin position="22"/>
        <end position="291"/>
    </location>
</feature>